<feature type="chain" id="PRO_5003092307" evidence="1">
    <location>
        <begin position="25"/>
        <end position="335"/>
    </location>
</feature>
<protein>
    <submittedName>
        <fullName evidence="2">Uncharacterized protein</fullName>
    </submittedName>
</protein>
<feature type="signal peptide" evidence="1">
    <location>
        <begin position="1"/>
        <end position="24"/>
    </location>
</feature>
<reference evidence="2 3" key="1">
    <citation type="journal article" date="2012" name="Stand. Genomic Sci.">
        <title>Complete genome sequence of the facultatively chemolithoautotrophic and methylotrophic alpha Proteobacterium Starkeya novella type strain (ATCC 8093(T)).</title>
        <authorList>
            <person name="Kappler U."/>
            <person name="Davenport K."/>
            <person name="Beatson S."/>
            <person name="Lucas S."/>
            <person name="Lapidus A."/>
            <person name="Copeland A."/>
            <person name="Berry K.W."/>
            <person name="Glavina Del Rio T."/>
            <person name="Hammon N."/>
            <person name="Dalin E."/>
            <person name="Tice H."/>
            <person name="Pitluck S."/>
            <person name="Richardson P."/>
            <person name="Bruce D."/>
            <person name="Goodwin L.A."/>
            <person name="Han C."/>
            <person name="Tapia R."/>
            <person name="Detter J.C."/>
            <person name="Chang Y.J."/>
            <person name="Jeffries C.D."/>
            <person name="Land M."/>
            <person name="Hauser L."/>
            <person name="Kyrpides N.C."/>
            <person name="Goker M."/>
            <person name="Ivanova N."/>
            <person name="Klenk H.P."/>
            <person name="Woyke T."/>
        </authorList>
    </citation>
    <scope>NUCLEOTIDE SEQUENCE [LARGE SCALE GENOMIC DNA]</scope>
    <source>
        <strain evidence="3">ATCC 8093 / DSM 506 / JCM 20403 / CCM 1077 / IAM 12100 / NBRC 12443 / NCIMB 10456</strain>
    </source>
</reference>
<dbReference type="KEGG" id="sno:Snov_1797"/>
<dbReference type="Proteomes" id="UP000006633">
    <property type="component" value="Chromosome"/>
</dbReference>
<dbReference type="EMBL" id="CP002026">
    <property type="protein sequence ID" value="ADH89101.1"/>
    <property type="molecule type" value="Genomic_DNA"/>
</dbReference>
<sequence length="335" mass="35166">MKVRLLSFSTLLLALTPAAGFAQSAPERVVLKMDISQPSLFSNQRKDVFKGTVDDKSGTTVLEVTCSAGASAWLGLSRIDEACAVSGNGTIKNPNNPSQTLPRISYSGGFTVEAKADGYTDAKTILANYLRAGAAGAENSSFKGNVVMKPENPSASARALGDALIKNLQQTATGAAAVTYDTEIDAVRFEGFTVPHVGLRDSASCSWTGDAIYAYANDAWQMKFNVKCGDRSFALEGNMPLVDAAAGSPHQQEYKLNLVLPGPGGGDPFAAADPFATVDGVTGTIKLTNSGRSTKDGVYDTVKVQGELDGTGVPLELTRSFAEILVVFGRTWFGA</sequence>
<proteinExistence type="predicted"/>
<organism evidence="2 3">
    <name type="scientific">Ancylobacter novellus (strain ATCC 8093 / DSM 506 / JCM 20403 / CCM 1077 / IAM 12100 / NBRC 12443 / NCIMB 10456)</name>
    <name type="common">Starkeya novella</name>
    <dbReference type="NCBI Taxonomy" id="639283"/>
    <lineage>
        <taxon>Bacteria</taxon>
        <taxon>Pseudomonadati</taxon>
        <taxon>Pseudomonadota</taxon>
        <taxon>Alphaproteobacteria</taxon>
        <taxon>Hyphomicrobiales</taxon>
        <taxon>Xanthobacteraceae</taxon>
        <taxon>Ancylobacter</taxon>
    </lineage>
</organism>
<keyword evidence="3" id="KW-1185">Reference proteome</keyword>
<name>D6ZYI9_ANCN5</name>
<dbReference type="HOGENOM" id="CLU_828768_0_0_5"/>
<dbReference type="AlphaFoldDB" id="D6ZYI9"/>
<keyword evidence="1" id="KW-0732">Signal</keyword>
<accession>D6ZYI9</accession>
<evidence type="ECO:0000256" key="1">
    <source>
        <dbReference type="SAM" id="SignalP"/>
    </source>
</evidence>
<evidence type="ECO:0000313" key="3">
    <source>
        <dbReference type="Proteomes" id="UP000006633"/>
    </source>
</evidence>
<gene>
    <name evidence="2" type="ordered locus">Snov_1797</name>
</gene>
<evidence type="ECO:0000313" key="2">
    <source>
        <dbReference type="EMBL" id="ADH89101.1"/>
    </source>
</evidence>